<gene>
    <name evidence="1" type="ORF">MLD38_033146</name>
</gene>
<comment type="caution">
    <text evidence="1">The sequence shown here is derived from an EMBL/GenBank/DDBJ whole genome shotgun (WGS) entry which is preliminary data.</text>
</comment>
<sequence length="150" mass="16947">MHECIMCWSSEELYDNKVVLLKMLKSKDEKLKDLEISAGDGFQGHEEEEIIISMVRSNSKQEVGFLSDNRRMNVAITLEYFEEHGEYLSASARDGFPPPPPTVSPPAVAIRKFVLLFSTFLTLASVSNRSLLSVAKYHARRHAVFVSLLL</sequence>
<keyword evidence="2" id="KW-1185">Reference proteome</keyword>
<reference evidence="2" key="1">
    <citation type="journal article" date="2023" name="Front. Plant Sci.">
        <title>Chromosomal-level genome assembly of Melastoma candidum provides insights into trichome evolution.</title>
        <authorList>
            <person name="Zhong Y."/>
            <person name="Wu W."/>
            <person name="Sun C."/>
            <person name="Zou P."/>
            <person name="Liu Y."/>
            <person name="Dai S."/>
            <person name="Zhou R."/>
        </authorList>
    </citation>
    <scope>NUCLEOTIDE SEQUENCE [LARGE SCALE GENOMIC DNA]</scope>
</reference>
<accession>A0ACB9M9I4</accession>
<name>A0ACB9M9I4_9MYRT</name>
<protein>
    <submittedName>
        <fullName evidence="1">Uncharacterized protein</fullName>
    </submittedName>
</protein>
<dbReference type="Proteomes" id="UP001057402">
    <property type="component" value="Chromosome 10"/>
</dbReference>
<dbReference type="EMBL" id="CM042889">
    <property type="protein sequence ID" value="KAI4319561.1"/>
    <property type="molecule type" value="Genomic_DNA"/>
</dbReference>
<evidence type="ECO:0000313" key="1">
    <source>
        <dbReference type="EMBL" id="KAI4319561.1"/>
    </source>
</evidence>
<proteinExistence type="predicted"/>
<organism evidence="1 2">
    <name type="scientific">Melastoma candidum</name>
    <dbReference type="NCBI Taxonomy" id="119954"/>
    <lineage>
        <taxon>Eukaryota</taxon>
        <taxon>Viridiplantae</taxon>
        <taxon>Streptophyta</taxon>
        <taxon>Embryophyta</taxon>
        <taxon>Tracheophyta</taxon>
        <taxon>Spermatophyta</taxon>
        <taxon>Magnoliopsida</taxon>
        <taxon>eudicotyledons</taxon>
        <taxon>Gunneridae</taxon>
        <taxon>Pentapetalae</taxon>
        <taxon>rosids</taxon>
        <taxon>malvids</taxon>
        <taxon>Myrtales</taxon>
        <taxon>Melastomataceae</taxon>
        <taxon>Melastomatoideae</taxon>
        <taxon>Melastomateae</taxon>
        <taxon>Melastoma</taxon>
    </lineage>
</organism>
<evidence type="ECO:0000313" key="2">
    <source>
        <dbReference type="Proteomes" id="UP001057402"/>
    </source>
</evidence>